<sequence>MFIIPAVIMGMLLSGVNMRMMRTMMLEVLRQDYIRTAWSKGLTERVIIMRHALKNALIPVITIIGLQMPILIGGAVVMEQIFCLPGIGRLLLQSIVQRDYPIVTGVMLFFAGAILLINLVVDLTYGFLDPRVHYR</sequence>
<dbReference type="CDD" id="cd06261">
    <property type="entry name" value="TM_PBP2"/>
    <property type="match status" value="1"/>
</dbReference>
<dbReference type="InterPro" id="IPR035906">
    <property type="entry name" value="MetI-like_sf"/>
</dbReference>
<comment type="caution">
    <text evidence="9">The sequence shown here is derived from an EMBL/GenBank/DDBJ whole genome shotgun (WGS) entry which is preliminary data.</text>
</comment>
<dbReference type="PANTHER" id="PTHR43163:SF6">
    <property type="entry name" value="DIPEPTIDE TRANSPORT SYSTEM PERMEASE PROTEIN DPPB-RELATED"/>
    <property type="match status" value="1"/>
</dbReference>
<feature type="domain" description="ABC transmembrane type-1" evidence="8">
    <location>
        <begin position="1"/>
        <end position="121"/>
    </location>
</feature>
<protein>
    <recommendedName>
        <fullName evidence="8">ABC transmembrane type-1 domain-containing protein</fullName>
    </recommendedName>
</protein>
<evidence type="ECO:0000256" key="2">
    <source>
        <dbReference type="ARBA" id="ARBA00022448"/>
    </source>
</evidence>
<evidence type="ECO:0000313" key="9">
    <source>
        <dbReference type="EMBL" id="GAH74398.1"/>
    </source>
</evidence>
<dbReference type="GO" id="GO:0055085">
    <property type="term" value="P:transmembrane transport"/>
    <property type="evidence" value="ECO:0007669"/>
    <property type="project" value="InterPro"/>
</dbReference>
<comment type="subcellular location">
    <subcellularLocation>
        <location evidence="1">Cell membrane</location>
        <topology evidence="1">Multi-pass membrane protein</topology>
    </subcellularLocation>
</comment>
<organism evidence="9">
    <name type="scientific">marine sediment metagenome</name>
    <dbReference type="NCBI Taxonomy" id="412755"/>
    <lineage>
        <taxon>unclassified sequences</taxon>
        <taxon>metagenomes</taxon>
        <taxon>ecological metagenomes</taxon>
    </lineage>
</organism>
<dbReference type="InterPro" id="IPR000515">
    <property type="entry name" value="MetI-like"/>
</dbReference>
<evidence type="ECO:0000256" key="1">
    <source>
        <dbReference type="ARBA" id="ARBA00004651"/>
    </source>
</evidence>
<name>X1JX78_9ZZZZ</name>
<dbReference type="Pfam" id="PF00528">
    <property type="entry name" value="BPD_transp_1"/>
    <property type="match status" value="1"/>
</dbReference>
<dbReference type="PROSITE" id="PS50928">
    <property type="entry name" value="ABC_TM1"/>
    <property type="match status" value="1"/>
</dbReference>
<keyword evidence="3" id="KW-1003">Cell membrane</keyword>
<feature type="transmembrane region" description="Helical" evidence="7">
    <location>
        <begin position="102"/>
        <end position="128"/>
    </location>
</feature>
<feature type="transmembrane region" description="Helical" evidence="7">
    <location>
        <begin position="56"/>
        <end position="82"/>
    </location>
</feature>
<dbReference type="AlphaFoldDB" id="X1JX78"/>
<dbReference type="GO" id="GO:0005886">
    <property type="term" value="C:plasma membrane"/>
    <property type="evidence" value="ECO:0007669"/>
    <property type="project" value="UniProtKB-SubCell"/>
</dbReference>
<dbReference type="EMBL" id="BARU01028778">
    <property type="protein sequence ID" value="GAH74398.1"/>
    <property type="molecule type" value="Genomic_DNA"/>
</dbReference>
<evidence type="ECO:0000256" key="5">
    <source>
        <dbReference type="ARBA" id="ARBA00022989"/>
    </source>
</evidence>
<gene>
    <name evidence="9" type="ORF">S03H2_45893</name>
</gene>
<reference evidence="9" key="1">
    <citation type="journal article" date="2014" name="Front. Microbiol.">
        <title>High frequency of phylogenetically diverse reductive dehalogenase-homologous genes in deep subseafloor sedimentary metagenomes.</title>
        <authorList>
            <person name="Kawai M."/>
            <person name="Futagami T."/>
            <person name="Toyoda A."/>
            <person name="Takaki Y."/>
            <person name="Nishi S."/>
            <person name="Hori S."/>
            <person name="Arai W."/>
            <person name="Tsubouchi T."/>
            <person name="Morono Y."/>
            <person name="Uchiyama I."/>
            <person name="Ito T."/>
            <person name="Fujiyama A."/>
            <person name="Inagaki F."/>
            <person name="Takami H."/>
        </authorList>
    </citation>
    <scope>NUCLEOTIDE SEQUENCE</scope>
    <source>
        <strain evidence="9">Expedition CK06-06</strain>
    </source>
</reference>
<dbReference type="Gene3D" id="1.10.3720.10">
    <property type="entry name" value="MetI-like"/>
    <property type="match status" value="1"/>
</dbReference>
<evidence type="ECO:0000256" key="3">
    <source>
        <dbReference type="ARBA" id="ARBA00022475"/>
    </source>
</evidence>
<evidence type="ECO:0000259" key="8">
    <source>
        <dbReference type="PROSITE" id="PS50928"/>
    </source>
</evidence>
<feature type="transmembrane region" description="Helical" evidence="7">
    <location>
        <begin position="6"/>
        <end position="25"/>
    </location>
</feature>
<evidence type="ECO:0000256" key="4">
    <source>
        <dbReference type="ARBA" id="ARBA00022692"/>
    </source>
</evidence>
<dbReference type="SUPFAM" id="SSF161098">
    <property type="entry name" value="MetI-like"/>
    <property type="match status" value="1"/>
</dbReference>
<keyword evidence="4 7" id="KW-0812">Transmembrane</keyword>
<keyword evidence="5 7" id="KW-1133">Transmembrane helix</keyword>
<keyword evidence="2" id="KW-0813">Transport</keyword>
<evidence type="ECO:0000256" key="7">
    <source>
        <dbReference type="SAM" id="Phobius"/>
    </source>
</evidence>
<accession>X1JX78</accession>
<proteinExistence type="predicted"/>
<evidence type="ECO:0000256" key="6">
    <source>
        <dbReference type="ARBA" id="ARBA00023136"/>
    </source>
</evidence>
<keyword evidence="6 7" id="KW-0472">Membrane</keyword>
<dbReference type="PANTHER" id="PTHR43163">
    <property type="entry name" value="DIPEPTIDE TRANSPORT SYSTEM PERMEASE PROTEIN DPPB-RELATED"/>
    <property type="match status" value="1"/>
</dbReference>